<comment type="subcellular location">
    <subcellularLocation>
        <location evidence="1 7">Cell membrane</location>
        <topology evidence="1 7">Multi-pass membrane protein</topology>
    </subcellularLocation>
</comment>
<sequence length="301" mass="32086">MNSKAILGERPIWMEKPSPLARTLKGLAVLVILAAVVFPFVLVVSTSLASQDQINSTGGYVLWPTSPSLDAYRQVLAGGAVTRAVAVSVGVTLVGTAISLVATVLAAYALTRREMVGQRPLLTLVLLTMLFTPGIIPMYLTVKQLGLLDSYAALILPAAISAFNIVIVRGFFQGIPRELLDSARIDGAGHWRVLRSVMVPLSKAVIAVVGLFYAVGYWNSFFNALLYLNDSAKWPLQLVLRSYVLQDSPMAAEAAASAGALPPQQALQMAVVVLAIVPIVCVYPFLQKHFQAGVLTGAVKG</sequence>
<feature type="transmembrane region" description="Helical" evidence="7">
    <location>
        <begin position="266"/>
        <end position="286"/>
    </location>
</feature>
<dbReference type="EMBL" id="BAAAPM010000004">
    <property type="protein sequence ID" value="GAA1726613.1"/>
    <property type="molecule type" value="Genomic_DNA"/>
</dbReference>
<evidence type="ECO:0000313" key="9">
    <source>
        <dbReference type="EMBL" id="GAA1726613.1"/>
    </source>
</evidence>
<comment type="similarity">
    <text evidence="7">Belongs to the binding-protein-dependent transport system permease family.</text>
</comment>
<accession>A0ABP4VH65</accession>
<dbReference type="RefSeq" id="WP_344248583.1">
    <property type="nucleotide sequence ID" value="NZ_BAAAPM010000004.1"/>
</dbReference>
<dbReference type="InterPro" id="IPR035906">
    <property type="entry name" value="MetI-like_sf"/>
</dbReference>
<keyword evidence="2 7" id="KW-0813">Transport</keyword>
<dbReference type="Pfam" id="PF00528">
    <property type="entry name" value="BPD_transp_1"/>
    <property type="match status" value="1"/>
</dbReference>
<feature type="transmembrane region" description="Helical" evidence="7">
    <location>
        <begin position="152"/>
        <end position="172"/>
    </location>
</feature>
<dbReference type="PANTHER" id="PTHR43744:SF9">
    <property type="entry name" value="POLYGALACTURONAN_RHAMNOGALACTURONAN TRANSPORT SYSTEM PERMEASE PROTEIN YTCP"/>
    <property type="match status" value="1"/>
</dbReference>
<keyword evidence="3" id="KW-1003">Cell membrane</keyword>
<evidence type="ECO:0000313" key="10">
    <source>
        <dbReference type="Proteomes" id="UP001501138"/>
    </source>
</evidence>
<dbReference type="CDD" id="cd06261">
    <property type="entry name" value="TM_PBP2"/>
    <property type="match status" value="1"/>
</dbReference>
<evidence type="ECO:0000256" key="5">
    <source>
        <dbReference type="ARBA" id="ARBA00022989"/>
    </source>
</evidence>
<dbReference type="Proteomes" id="UP001501138">
    <property type="component" value="Unassembled WGS sequence"/>
</dbReference>
<name>A0ABP4VH65_9MICO</name>
<evidence type="ECO:0000256" key="4">
    <source>
        <dbReference type="ARBA" id="ARBA00022692"/>
    </source>
</evidence>
<keyword evidence="10" id="KW-1185">Reference proteome</keyword>
<proteinExistence type="inferred from homology"/>
<dbReference type="PROSITE" id="PS50928">
    <property type="entry name" value="ABC_TM1"/>
    <property type="match status" value="1"/>
</dbReference>
<evidence type="ECO:0000259" key="8">
    <source>
        <dbReference type="PROSITE" id="PS50928"/>
    </source>
</evidence>
<evidence type="ECO:0000256" key="2">
    <source>
        <dbReference type="ARBA" id="ARBA00022448"/>
    </source>
</evidence>
<evidence type="ECO:0000256" key="6">
    <source>
        <dbReference type="ARBA" id="ARBA00023136"/>
    </source>
</evidence>
<reference evidence="10" key="1">
    <citation type="journal article" date="2019" name="Int. J. Syst. Evol. Microbiol.">
        <title>The Global Catalogue of Microorganisms (GCM) 10K type strain sequencing project: providing services to taxonomists for standard genome sequencing and annotation.</title>
        <authorList>
            <consortium name="The Broad Institute Genomics Platform"/>
            <consortium name="The Broad Institute Genome Sequencing Center for Infectious Disease"/>
            <person name="Wu L."/>
            <person name="Ma J."/>
        </authorList>
    </citation>
    <scope>NUCLEOTIDE SEQUENCE [LARGE SCALE GENOMIC DNA]</scope>
    <source>
        <strain evidence="10">JCM 15589</strain>
    </source>
</reference>
<comment type="caution">
    <text evidence="9">The sequence shown here is derived from an EMBL/GenBank/DDBJ whole genome shotgun (WGS) entry which is preliminary data.</text>
</comment>
<gene>
    <name evidence="9" type="ORF">GCM10009809_22930</name>
</gene>
<protein>
    <submittedName>
        <fullName evidence="9">Carbohydrate ABC transporter permease</fullName>
    </submittedName>
</protein>
<dbReference type="Gene3D" id="1.10.3720.10">
    <property type="entry name" value="MetI-like"/>
    <property type="match status" value="1"/>
</dbReference>
<keyword evidence="5 7" id="KW-1133">Transmembrane helix</keyword>
<evidence type="ECO:0000256" key="3">
    <source>
        <dbReference type="ARBA" id="ARBA00022475"/>
    </source>
</evidence>
<evidence type="ECO:0000256" key="1">
    <source>
        <dbReference type="ARBA" id="ARBA00004651"/>
    </source>
</evidence>
<organism evidence="9 10">
    <name type="scientific">Isoptericola hypogeus</name>
    <dbReference type="NCBI Taxonomy" id="300179"/>
    <lineage>
        <taxon>Bacteria</taxon>
        <taxon>Bacillati</taxon>
        <taxon>Actinomycetota</taxon>
        <taxon>Actinomycetes</taxon>
        <taxon>Micrococcales</taxon>
        <taxon>Promicromonosporaceae</taxon>
        <taxon>Isoptericola</taxon>
    </lineage>
</organism>
<dbReference type="InterPro" id="IPR000515">
    <property type="entry name" value="MetI-like"/>
</dbReference>
<keyword evidence="4 7" id="KW-0812">Transmembrane</keyword>
<feature type="transmembrane region" description="Helical" evidence="7">
    <location>
        <begin position="85"/>
        <end position="109"/>
    </location>
</feature>
<feature type="domain" description="ABC transmembrane type-1" evidence="8">
    <location>
        <begin position="85"/>
        <end position="286"/>
    </location>
</feature>
<evidence type="ECO:0000256" key="7">
    <source>
        <dbReference type="RuleBase" id="RU363032"/>
    </source>
</evidence>
<feature type="transmembrane region" description="Helical" evidence="7">
    <location>
        <begin position="121"/>
        <end position="140"/>
    </location>
</feature>
<feature type="transmembrane region" description="Helical" evidence="7">
    <location>
        <begin position="193"/>
        <end position="218"/>
    </location>
</feature>
<dbReference type="PANTHER" id="PTHR43744">
    <property type="entry name" value="ABC TRANSPORTER PERMEASE PROTEIN MG189-RELATED-RELATED"/>
    <property type="match status" value="1"/>
</dbReference>
<keyword evidence="6 7" id="KW-0472">Membrane</keyword>
<dbReference type="SUPFAM" id="SSF161098">
    <property type="entry name" value="MetI-like"/>
    <property type="match status" value="1"/>
</dbReference>